<evidence type="ECO:0000259" key="4">
    <source>
        <dbReference type="PROSITE" id="PS51498"/>
    </source>
</evidence>
<feature type="domain" description="MABP" evidence="4">
    <location>
        <begin position="50"/>
        <end position="209"/>
    </location>
</feature>
<dbReference type="Gene3D" id="2.100.10.50">
    <property type="match status" value="1"/>
</dbReference>
<dbReference type="Gene3D" id="3.40.50.1820">
    <property type="entry name" value="alpha/beta hydrolase"/>
    <property type="match status" value="1"/>
</dbReference>
<proteinExistence type="predicted"/>
<dbReference type="PANTHER" id="PTHR12296">
    <property type="entry name" value="DENN DOMAIN-CONTAINING PROTEIN 4"/>
    <property type="match status" value="1"/>
</dbReference>
<dbReference type="PROSITE" id="PS50211">
    <property type="entry name" value="DENN"/>
    <property type="match status" value="1"/>
</dbReference>
<dbReference type="InterPro" id="IPR051696">
    <property type="entry name" value="DENN_Domain_GEFs"/>
</dbReference>
<evidence type="ECO:0000313" key="6">
    <source>
        <dbReference type="EMBL" id="CAF3539031.1"/>
    </source>
</evidence>
<dbReference type="SMART" id="SM00800">
    <property type="entry name" value="uDENN"/>
    <property type="match status" value="1"/>
</dbReference>
<dbReference type="Pfam" id="PF02141">
    <property type="entry name" value="DENN"/>
    <property type="match status" value="1"/>
</dbReference>
<dbReference type="InterPro" id="IPR001194">
    <property type="entry name" value="cDENN_dom"/>
</dbReference>
<dbReference type="InterPro" id="IPR005113">
    <property type="entry name" value="uDENN_dom"/>
</dbReference>
<feature type="domain" description="UDENN" evidence="3">
    <location>
        <begin position="201"/>
        <end position="664"/>
    </location>
</feature>
<dbReference type="Pfam" id="PF03456">
    <property type="entry name" value="uDENN"/>
    <property type="match status" value="1"/>
</dbReference>
<keyword evidence="1" id="KW-0344">Guanine-nucleotide releasing factor</keyword>
<dbReference type="InterPro" id="IPR043153">
    <property type="entry name" value="DENN_C"/>
</dbReference>
<dbReference type="OrthoDB" id="75250at2759"/>
<evidence type="ECO:0000313" key="7">
    <source>
        <dbReference type="Proteomes" id="UP000663829"/>
    </source>
</evidence>
<sequence length="1937" mass="220494">MDDKGIVDCIALYGIGSDIERDLDKNEGDSSSTTSKNRSSSLNGNDFTPQQPIVDIAIIDRTHGEGTPAGYDIVLKTQTNLSANLSHGGLRNHEMYICFRRGQDKPPITDIGVLFEGGEKVMENVSVIETTPHGYPANLCSSSFTKERTLITYRRSASNILCNTLAVTDICVIVESKGEVPPHSFNKINKNLNRSMLGSHIYLCYKKSVIYPKRIKYKPKLLFYYPTSQEYLDKTAMFCFPMGAYIEQWPKKVTTMAPTFSTFLFNSEKSKIYGACVSYYEQYISHQNLTKYELEKQLEYVNSDQQQLYVSSCIVLFSPYAFFDTFRRFLFIIYHLILTSNILTCMMPQEAHLREQYLFNRSSLLKQYLKHFFHDIPYPSPSAPRIFVQYEEPLLIMLPEENGLPQNGASFLDLLKNLGTDNTLTLFLYALLESKLLIHSLRSSVLTGVVEAVNSMLFPFQWQCPSIPLCPLALSGFLGAPLPFLIGIDSRYFDICEPPSDVICVDLDTNSIIGGNDEQKTWNVKMFPKKPYKLLRQSLEEIKKHLLHEYHQRLYELRSRLKSNRNDFEIRIQMLQMERTIENRIREVFLQFMCALLYGYNKHLNPIPGRPNELSTDASVRFQFDTFLHTRDSSYRQFYNYLLKTQMFIRFIEQCSGLSSALTSPSMNTINTNFYDNNYCLAFFDDCCAKIKQSIESNNMILSEQPRLLDINNSTAFLNDKTVLILPEFLEHNYLLTNGTSENHSSDTLETQRILSNQRSIIQTDIPPLNTSTLASRTALAPPISHQQQQQQAFSTPLKIMPNSPMVKRSKLERDKCQKLCGLYDYPVLAVKTFSFMKLTGIEWNAITYGAYNRAVYEGTWPRHDRWATLRNVVRAVWAFKNAHYLMNDKKHQRTRHHDTTSFDMSASDDSDGCSIDSVPLVNDNTNRIESNENLKENRSNRGGFSNTNTATVQDDTFTNVFSTSSHIISTLAGTIREITESPYFPKMSFKNRPSFDLYISSSDSKVSNSNNNQTRSQAGILMTSSPIEIGDLGMLSYRLSGRHIQQSLNSRLTHLRRSVSCITSMSPLKLKIVNSIQPIMMNDDDTTATNASMKWELASLQQAPTNDPLGLLNLSASQSPCRIISDTDRSSNSRTALQPVKLFAHETFQTTQNDIAQTKQSINSDLLATTTAMDDDVSLPLKIPTSITQLYAKLNQSGLSALYSPKSIKSIRSYAFGRLNDLKSSVRVMATTPSTSTGTLTTNTVSTTTTNISTSSQRSMPQSASLYTFKNNKEIYNNSCSSGKIRESLSSLLSQQNFNNTTAFSNCNDATNSNNCGDIISNNTSFTESNALHDEIKSLRIDPASVGIPVVENNDADNEIKIHVEISSCNRCSSCSQFLYDEEIMAAWSSDDSELHTVCAHCGVKIIPKLSIIVKDTRLSAANNVENNQMSSTQILENGSSLNSPNTPTNTTSIAEKVKESFRLRSSTPITVHYLSPLVLRKELENVLDSTDHNNILYQMDFMDKHPILFWNLIWFFNRIQVSSHLIYMLLYSRDEQQQNISIYNSKPEECVRIRCMWDSLISYDDIAEPLYKTWEHDGSDNSYTSMKNALITDEYITVTGNVRMMSYRVMQSIISCIENNDLYNPVRLFIKETSKSIRRRLRRRSMYREILFLASIALGREKLSYDAFDREYNIVFDRLTNKQLALINDYDKAPTLSAVMCRLTCNEQNFITKSGFQRFASKYGFIVANPDTSPRGCNIEGDKDAWNFGEGAGYYVDATEPKWAKNYQMFSYINDEFFELIVKNFNVDVNRIGIFGHSMGGHGALISFFKRPAQYRSVSVFAPISNMSKCDWGINAFTKFFGKDEKLWVQYDATEAVHNYHGPLPHSPILIDQGVDDEWLKKGQLLLDNFVNACSKASMPIQYREQAGHGHGYYFIMTFIEDHFKYHKQEFDHVK</sequence>
<evidence type="ECO:0000256" key="2">
    <source>
        <dbReference type="SAM" id="MobiDB-lite"/>
    </source>
</evidence>
<feature type="compositionally biased region" description="Polar residues" evidence="2">
    <location>
        <begin position="941"/>
        <end position="951"/>
    </location>
</feature>
<organism evidence="5 7">
    <name type="scientific">Didymodactylos carnosus</name>
    <dbReference type="NCBI Taxonomy" id="1234261"/>
    <lineage>
        <taxon>Eukaryota</taxon>
        <taxon>Metazoa</taxon>
        <taxon>Spiralia</taxon>
        <taxon>Gnathifera</taxon>
        <taxon>Rotifera</taxon>
        <taxon>Eurotatoria</taxon>
        <taxon>Bdelloidea</taxon>
        <taxon>Philodinida</taxon>
        <taxon>Philodinidae</taxon>
        <taxon>Didymodactylos</taxon>
    </lineage>
</organism>
<dbReference type="GO" id="GO:0005085">
    <property type="term" value="F:guanyl-nucleotide exchange factor activity"/>
    <property type="evidence" value="ECO:0007669"/>
    <property type="project" value="UniProtKB-KW"/>
</dbReference>
<evidence type="ECO:0000313" key="5">
    <source>
        <dbReference type="EMBL" id="CAF0758475.1"/>
    </source>
</evidence>
<dbReference type="GO" id="GO:0031410">
    <property type="term" value="C:cytoplasmic vesicle"/>
    <property type="evidence" value="ECO:0007669"/>
    <property type="project" value="TreeGrafter"/>
</dbReference>
<dbReference type="GO" id="GO:0032483">
    <property type="term" value="P:regulation of Rab protein signal transduction"/>
    <property type="evidence" value="ECO:0007669"/>
    <property type="project" value="TreeGrafter"/>
</dbReference>
<dbReference type="Gene3D" id="3.40.50.11500">
    <property type="match status" value="1"/>
</dbReference>
<dbReference type="EMBL" id="CAJOBC010000113">
    <property type="protein sequence ID" value="CAF3539031.1"/>
    <property type="molecule type" value="Genomic_DNA"/>
</dbReference>
<dbReference type="SMART" id="SM00799">
    <property type="entry name" value="DENN"/>
    <property type="match status" value="1"/>
</dbReference>
<feature type="region of interest" description="Disordered" evidence="2">
    <location>
        <begin position="929"/>
        <end position="951"/>
    </location>
</feature>
<dbReference type="Proteomes" id="UP000663829">
    <property type="component" value="Unassembled WGS sequence"/>
</dbReference>
<dbReference type="PROSITE" id="PS51498">
    <property type="entry name" value="MABP"/>
    <property type="match status" value="1"/>
</dbReference>
<dbReference type="Proteomes" id="UP000681722">
    <property type="component" value="Unassembled WGS sequence"/>
</dbReference>
<feature type="compositionally biased region" description="Basic and acidic residues" evidence="2">
    <location>
        <begin position="930"/>
        <end position="940"/>
    </location>
</feature>
<gene>
    <name evidence="5" type="ORF">GPM918_LOCUS1248</name>
    <name evidence="6" type="ORF">SRO942_LOCUS1248</name>
</gene>
<dbReference type="EMBL" id="CAJNOQ010000113">
    <property type="protein sequence ID" value="CAF0758475.1"/>
    <property type="molecule type" value="Genomic_DNA"/>
</dbReference>
<dbReference type="InterPro" id="IPR005112">
    <property type="entry name" value="dDENN_dom"/>
</dbReference>
<dbReference type="Pfam" id="PF03455">
    <property type="entry name" value="dDENN"/>
    <property type="match status" value="1"/>
</dbReference>
<keyword evidence="7" id="KW-1185">Reference proteome</keyword>
<accession>A0A813PZU8</accession>
<dbReference type="InterPro" id="IPR037516">
    <property type="entry name" value="Tripartite_DENN"/>
</dbReference>
<dbReference type="SUPFAM" id="SSF53474">
    <property type="entry name" value="alpha/beta-Hydrolases"/>
    <property type="match status" value="1"/>
</dbReference>
<protein>
    <recommendedName>
        <fullName evidence="8">S-formylglutathione hydrolase</fullName>
    </recommendedName>
</protein>
<evidence type="ECO:0008006" key="8">
    <source>
        <dbReference type="Google" id="ProtNLM"/>
    </source>
</evidence>
<evidence type="ECO:0000256" key="1">
    <source>
        <dbReference type="ARBA" id="ARBA00022658"/>
    </source>
</evidence>
<comment type="caution">
    <text evidence="5">The sequence shown here is derived from an EMBL/GenBank/DDBJ whole genome shotgun (WGS) entry which is preliminary data.</text>
</comment>
<feature type="region of interest" description="Disordered" evidence="2">
    <location>
        <begin position="21"/>
        <end position="49"/>
    </location>
</feature>
<name>A0A813PZU8_9BILA</name>
<feature type="compositionally biased region" description="Low complexity" evidence="2">
    <location>
        <begin position="30"/>
        <end position="41"/>
    </location>
</feature>
<dbReference type="InterPro" id="IPR029058">
    <property type="entry name" value="AB_hydrolase_fold"/>
</dbReference>
<dbReference type="Pfam" id="PF00756">
    <property type="entry name" value="Esterase"/>
    <property type="match status" value="1"/>
</dbReference>
<evidence type="ECO:0000259" key="3">
    <source>
        <dbReference type="PROSITE" id="PS50211"/>
    </source>
</evidence>
<dbReference type="InterPro" id="IPR023341">
    <property type="entry name" value="MABP"/>
</dbReference>
<reference evidence="5" key="1">
    <citation type="submission" date="2021-02" db="EMBL/GenBank/DDBJ databases">
        <authorList>
            <person name="Nowell W R."/>
        </authorList>
    </citation>
    <scope>NUCLEOTIDE SEQUENCE</scope>
</reference>
<dbReference type="InterPro" id="IPR000801">
    <property type="entry name" value="Esterase-like"/>
</dbReference>
<dbReference type="SMART" id="SM00801">
    <property type="entry name" value="dDENN"/>
    <property type="match status" value="1"/>
</dbReference>
<dbReference type="PANTHER" id="PTHR12296:SF30">
    <property type="entry name" value="DENN DOMAIN-CONTAINING PROTEIN CRAG"/>
    <property type="match status" value="1"/>
</dbReference>